<dbReference type="HOGENOM" id="CLU_2438081_0_0_6"/>
<dbReference type="eggNOG" id="ENOG502ZI6V">
    <property type="taxonomic scope" value="Bacteria"/>
</dbReference>
<organism evidence="2 3">
    <name type="scientific">Pantoea ananatis (strain LMG 20103)</name>
    <dbReference type="NCBI Taxonomy" id="706191"/>
    <lineage>
        <taxon>Bacteria</taxon>
        <taxon>Pseudomonadati</taxon>
        <taxon>Pseudomonadota</taxon>
        <taxon>Gammaproteobacteria</taxon>
        <taxon>Enterobacterales</taxon>
        <taxon>Erwiniaceae</taxon>
        <taxon>Pantoea</taxon>
    </lineage>
</organism>
<feature type="region of interest" description="Disordered" evidence="1">
    <location>
        <begin position="60"/>
        <end position="90"/>
    </location>
</feature>
<gene>
    <name evidence="2" type="ordered locus">PANA_3400</name>
</gene>
<dbReference type="KEGG" id="pam:PANA_3400"/>
<sequence length="90" mass="9312">MKNAGNIGHQVIDRQIAGPAYAADFADKKPITLPPRAIRSTGSSALHSALVSDGMVMRGSTINRASTSDEARSASRTPRSAPAVGFTSST</sequence>
<evidence type="ECO:0000256" key="1">
    <source>
        <dbReference type="SAM" id="MobiDB-lite"/>
    </source>
</evidence>
<keyword evidence="3" id="KW-1185">Reference proteome</keyword>
<evidence type="ECO:0000313" key="2">
    <source>
        <dbReference type="EMBL" id="ADD78567.1"/>
    </source>
</evidence>
<dbReference type="STRING" id="706191.PANA_3400"/>
<reference evidence="2 3" key="1">
    <citation type="journal article" date="2010" name="J. Bacteriol.">
        <title>Genome sequence of Pantoea ananatis LMG20103, the causative agent of Eucalyptus blight and dieback.</title>
        <authorList>
            <person name="De Maayer P."/>
            <person name="Chan W.Y."/>
            <person name="Venter S.N."/>
            <person name="Toth I.K."/>
            <person name="Birch P.R."/>
            <person name="Joubert F."/>
            <person name="Coutinho T.A."/>
        </authorList>
    </citation>
    <scope>NUCLEOTIDE SEQUENCE [LARGE SCALE GENOMIC DNA]</scope>
    <source>
        <strain evidence="2 3">LMG 20103</strain>
    </source>
</reference>
<protein>
    <submittedName>
        <fullName evidence="2">Uncharacterized protein</fullName>
    </submittedName>
</protein>
<dbReference type="Proteomes" id="UP000001702">
    <property type="component" value="Chromosome"/>
</dbReference>
<proteinExistence type="predicted"/>
<accession>D4GN75</accession>
<dbReference type="AlphaFoldDB" id="D4GN75"/>
<evidence type="ECO:0000313" key="3">
    <source>
        <dbReference type="Proteomes" id="UP000001702"/>
    </source>
</evidence>
<dbReference type="EMBL" id="CP001875">
    <property type="protein sequence ID" value="ADD78567.1"/>
    <property type="molecule type" value="Genomic_DNA"/>
</dbReference>
<name>D4GN75_PANAM</name>